<dbReference type="PANTHER" id="PTHR42934:SF2">
    <property type="entry name" value="GLYCOLATE OXIDASE SUBUNIT GLCD"/>
    <property type="match status" value="1"/>
</dbReference>
<dbReference type="SUPFAM" id="SSF55103">
    <property type="entry name" value="FAD-linked oxidases, C-terminal domain"/>
    <property type="match status" value="1"/>
</dbReference>
<sequence length="478" mass="52419">MKANFSYSQVTEKTIEDLISVFGGSGVSVDKEKVAAYSKDEVAVHLWDKNYEAEVVCFAENAEQISALMKYANRHRIPVTPRGAGTGLSGGAVPAYRGIELSLERMNRILELDAANLTMTVEPGVVTAEINKTAAAANLMYAGDPCSGDASFIGGNVAENAGGNKVVKYGATGNHVLGMEVVLPDGSISWFGGKRRKDVTGYDFVHLMTGSEGTLGIITKIILRLLPSYSFAADLLVPFDSVKRAIDAVPAVITKGKTIPCSIEFMDKCSMMLTEQYLRTKFPFSHEAEAHLILQFEGNDRESLADEIEKIGDICMEEGALEVFVADNRTTRDKLWKGRKSAAEAVWSYAPTQIANEDIVIPASEIAVFMEGLEKISRADSVKYAAYGHVGDGNMHVTLYVEEENKNWREIIEKARRDMYDMVKRLGGTLTGEHGVGLKRLMYAPQFLDAAQVELIRRVKLAFDPNNILNPGKIVPWT</sequence>
<keyword evidence="5" id="KW-0560">Oxidoreductase</keyword>
<comment type="caution">
    <text evidence="7">The sequence shown here is derived from an EMBL/GenBank/DDBJ whole genome shotgun (WGS) entry which is preliminary data.</text>
</comment>
<organism evidence="7 8">
    <name type="scientific">Synergistes jonesii</name>
    <dbReference type="NCBI Taxonomy" id="2754"/>
    <lineage>
        <taxon>Bacteria</taxon>
        <taxon>Thermotogati</taxon>
        <taxon>Synergistota</taxon>
        <taxon>Synergistia</taxon>
        <taxon>Synergistales</taxon>
        <taxon>Synergistaceae</taxon>
        <taxon>Synergistes</taxon>
    </lineage>
</organism>
<evidence type="ECO:0000256" key="3">
    <source>
        <dbReference type="ARBA" id="ARBA00022630"/>
    </source>
</evidence>
<dbReference type="InterPro" id="IPR016171">
    <property type="entry name" value="Vanillyl_alc_oxidase_C-sub2"/>
</dbReference>
<protein>
    <submittedName>
        <fullName evidence="7">FAD-binding protein</fullName>
    </submittedName>
</protein>
<evidence type="ECO:0000313" key="8">
    <source>
        <dbReference type="Proteomes" id="UP000027665"/>
    </source>
</evidence>
<dbReference type="InterPro" id="IPR016164">
    <property type="entry name" value="FAD-linked_Oxase-like_C"/>
</dbReference>
<dbReference type="InterPro" id="IPR004113">
    <property type="entry name" value="FAD-bd_oxidored_4_C"/>
</dbReference>
<keyword evidence="4" id="KW-0274">FAD</keyword>
<dbReference type="InterPro" id="IPR006094">
    <property type="entry name" value="Oxid_FAD_bind_N"/>
</dbReference>
<dbReference type="SUPFAM" id="SSF56176">
    <property type="entry name" value="FAD-binding/transporter-associated domain-like"/>
    <property type="match status" value="1"/>
</dbReference>
<dbReference type="AlphaFoldDB" id="A0A073IPT3"/>
<dbReference type="FunFam" id="3.30.70.2740:FF:000001">
    <property type="entry name" value="D-lactate dehydrogenase mitochondrial"/>
    <property type="match status" value="1"/>
</dbReference>
<evidence type="ECO:0000259" key="6">
    <source>
        <dbReference type="PROSITE" id="PS51387"/>
    </source>
</evidence>
<dbReference type="InterPro" id="IPR016169">
    <property type="entry name" value="FAD-bd_PCMH_sub2"/>
</dbReference>
<dbReference type="PANTHER" id="PTHR42934">
    <property type="entry name" value="GLYCOLATE OXIDASE SUBUNIT GLCD"/>
    <property type="match status" value="1"/>
</dbReference>
<dbReference type="InterPro" id="IPR051914">
    <property type="entry name" value="FAD-linked_OxidoTrans_Type4"/>
</dbReference>
<dbReference type="RefSeq" id="WP_037976183.1">
    <property type="nucleotide sequence ID" value="NZ_JMKI01000031.1"/>
</dbReference>
<keyword evidence="3" id="KW-0285">Flavoprotein</keyword>
<dbReference type="Proteomes" id="UP000027665">
    <property type="component" value="Unassembled WGS sequence"/>
</dbReference>
<dbReference type="EMBL" id="JMKI01000031">
    <property type="protein sequence ID" value="KEJ92383.1"/>
    <property type="molecule type" value="Genomic_DNA"/>
</dbReference>
<comment type="similarity">
    <text evidence="2">Belongs to the FAD-binding oxidoreductase/transferase type 4 family.</text>
</comment>
<dbReference type="GO" id="GO:0016491">
    <property type="term" value="F:oxidoreductase activity"/>
    <property type="evidence" value="ECO:0007669"/>
    <property type="project" value="UniProtKB-KW"/>
</dbReference>
<dbReference type="InterPro" id="IPR016167">
    <property type="entry name" value="FAD-bd_PCMH_sub1"/>
</dbReference>
<dbReference type="PATRIC" id="fig|2754.20.peg.213"/>
<dbReference type="InterPro" id="IPR016166">
    <property type="entry name" value="FAD-bd_PCMH"/>
</dbReference>
<comment type="cofactor">
    <cofactor evidence="1">
        <name>FAD</name>
        <dbReference type="ChEBI" id="CHEBI:57692"/>
    </cofactor>
</comment>
<dbReference type="InterPro" id="IPR036318">
    <property type="entry name" value="FAD-bd_PCMH-like_sf"/>
</dbReference>
<dbReference type="Gene3D" id="3.30.43.10">
    <property type="entry name" value="Uridine Diphospho-n-acetylenolpyruvylglucosamine Reductase, domain 2"/>
    <property type="match status" value="1"/>
</dbReference>
<name>A0A073IPT3_9BACT</name>
<evidence type="ECO:0000256" key="2">
    <source>
        <dbReference type="ARBA" id="ARBA00008000"/>
    </source>
</evidence>
<evidence type="ECO:0000313" key="7">
    <source>
        <dbReference type="EMBL" id="KEJ92383.1"/>
    </source>
</evidence>
<evidence type="ECO:0000256" key="1">
    <source>
        <dbReference type="ARBA" id="ARBA00001974"/>
    </source>
</evidence>
<dbReference type="STRING" id="2754.EH55_05125"/>
<evidence type="ECO:0000256" key="5">
    <source>
        <dbReference type="ARBA" id="ARBA00023002"/>
    </source>
</evidence>
<reference evidence="7 8" key="1">
    <citation type="submission" date="2014-04" db="EMBL/GenBank/DDBJ databases">
        <title>Draft Genome Sequence of Synergistes jonesii.</title>
        <authorList>
            <person name="Coil D.A."/>
            <person name="Eisen J.A."/>
            <person name="Holland-Moritz H.E."/>
        </authorList>
    </citation>
    <scope>NUCLEOTIDE SEQUENCE [LARGE SCALE GENOMIC DNA]</scope>
    <source>
        <strain evidence="7 8">78-1</strain>
    </source>
</reference>
<dbReference type="eggNOG" id="COG0277">
    <property type="taxonomic scope" value="Bacteria"/>
</dbReference>
<dbReference type="FunFam" id="1.10.45.10:FF:000001">
    <property type="entry name" value="D-lactate dehydrogenase mitochondrial"/>
    <property type="match status" value="1"/>
</dbReference>
<dbReference type="Pfam" id="PF01565">
    <property type="entry name" value="FAD_binding_4"/>
    <property type="match status" value="1"/>
</dbReference>
<keyword evidence="8" id="KW-1185">Reference proteome</keyword>
<dbReference type="Gene3D" id="1.10.45.10">
    <property type="entry name" value="Vanillyl-alcohol Oxidase, Chain A, domain 4"/>
    <property type="match status" value="1"/>
</dbReference>
<dbReference type="Gene3D" id="3.30.465.10">
    <property type="match status" value="1"/>
</dbReference>
<dbReference type="Gene3D" id="3.30.70.2740">
    <property type="match status" value="1"/>
</dbReference>
<proteinExistence type="inferred from homology"/>
<gene>
    <name evidence="7" type="ORF">EH55_05125</name>
</gene>
<evidence type="ECO:0000256" key="4">
    <source>
        <dbReference type="ARBA" id="ARBA00022827"/>
    </source>
</evidence>
<feature type="domain" description="FAD-binding PCMH-type" evidence="6">
    <location>
        <begin position="48"/>
        <end position="228"/>
    </location>
</feature>
<dbReference type="OrthoDB" id="9767256at2"/>
<dbReference type="GO" id="GO:0071949">
    <property type="term" value="F:FAD binding"/>
    <property type="evidence" value="ECO:0007669"/>
    <property type="project" value="InterPro"/>
</dbReference>
<dbReference type="Gene3D" id="3.30.70.2190">
    <property type="match status" value="1"/>
</dbReference>
<dbReference type="PROSITE" id="PS51387">
    <property type="entry name" value="FAD_PCMH"/>
    <property type="match status" value="1"/>
</dbReference>
<dbReference type="GeneID" id="90983674"/>
<dbReference type="Pfam" id="PF02913">
    <property type="entry name" value="FAD-oxidase_C"/>
    <property type="match status" value="1"/>
</dbReference>
<accession>A0A073IPT3</accession>